<evidence type="ECO:0000256" key="1">
    <source>
        <dbReference type="ARBA" id="ARBA00022670"/>
    </source>
</evidence>
<protein>
    <submittedName>
        <fullName evidence="6">Integrase, catalytic core</fullName>
    </submittedName>
</protein>
<organism evidence="6 7">
    <name type="scientific">Corchorus capsularis</name>
    <name type="common">Jute</name>
    <dbReference type="NCBI Taxonomy" id="210143"/>
    <lineage>
        <taxon>Eukaryota</taxon>
        <taxon>Viridiplantae</taxon>
        <taxon>Streptophyta</taxon>
        <taxon>Embryophyta</taxon>
        <taxon>Tracheophyta</taxon>
        <taxon>Spermatophyta</taxon>
        <taxon>Magnoliopsida</taxon>
        <taxon>eudicotyledons</taxon>
        <taxon>Gunneridae</taxon>
        <taxon>Pentapetalae</taxon>
        <taxon>rosids</taxon>
        <taxon>malvids</taxon>
        <taxon>Malvales</taxon>
        <taxon>Malvaceae</taxon>
        <taxon>Grewioideae</taxon>
        <taxon>Apeibeae</taxon>
        <taxon>Corchorus</taxon>
    </lineage>
</organism>
<evidence type="ECO:0000256" key="2">
    <source>
        <dbReference type="ARBA" id="ARBA00022723"/>
    </source>
</evidence>
<gene>
    <name evidence="6" type="ORF">CCACVL1_25004</name>
</gene>
<keyword evidence="1" id="KW-0645">Protease</keyword>
<dbReference type="InterPro" id="IPR013103">
    <property type="entry name" value="RVT_2"/>
</dbReference>
<dbReference type="OMA" id="NITHAVG"/>
<dbReference type="GO" id="GO:0046872">
    <property type="term" value="F:metal ion binding"/>
    <property type="evidence" value="ECO:0007669"/>
    <property type="project" value="UniProtKB-KW"/>
</dbReference>
<comment type="caution">
    <text evidence="6">The sequence shown here is derived from an EMBL/GenBank/DDBJ whole genome shotgun (WGS) entry which is preliminary data.</text>
</comment>
<dbReference type="CDD" id="cd09272">
    <property type="entry name" value="RNase_HI_RT_Ty1"/>
    <property type="match status" value="1"/>
</dbReference>
<evidence type="ECO:0000259" key="5">
    <source>
        <dbReference type="PROSITE" id="PS50994"/>
    </source>
</evidence>
<evidence type="ECO:0000256" key="3">
    <source>
        <dbReference type="ARBA" id="ARBA00022801"/>
    </source>
</evidence>
<feature type="region of interest" description="Disordered" evidence="4">
    <location>
        <begin position="97"/>
        <end position="117"/>
    </location>
</feature>
<dbReference type="GO" id="GO:0003676">
    <property type="term" value="F:nucleic acid binding"/>
    <property type="evidence" value="ECO:0007669"/>
    <property type="project" value="InterPro"/>
</dbReference>
<dbReference type="InterPro" id="IPR057670">
    <property type="entry name" value="SH3_retrovirus"/>
</dbReference>
<name>A0A1R3GMH5_COCAP</name>
<dbReference type="InterPro" id="IPR001584">
    <property type="entry name" value="Integrase_cat-core"/>
</dbReference>
<dbReference type="OrthoDB" id="1692315at2759"/>
<sequence length="855" mass="95661">MPESWDTLVVMVTNSAPDKKVTMEMANDASLNEEARRTNRESGSSQALAIENRGRSREKVQGFRGRSKSKNRSKSRDPVKRNHCGKVGHLKRNCKLLKQERKDGKSKKNSEEESNVTVVVSDEETVSLICGHGDCNHVTDPSNEWIVDTGATYHCVPKRELFTTYKAGDFSETRMGNKSVSQIVGIGDIVVQTMEDDASPNLWHNRLAQVSFRIPATRKENKLELIHSDVCGPMEMESLGDNGGEYTFNDFATYCSKHGIRHELTEPGTPQHNGVAERMNRTIVERVRCMLRMAKLPKAFWGEAVKVACYLINRSPSAPLGFDIPKKVWLGKDPSYAHLKVFGCKTFLHVLKEQRSKLDSKATPCIFVGYGGEEFGYRFWDPEKKNIVRNRDVVFHEHETIADFEKKEKTSWVVHDDDDLTSTTVPPRRATNDAMGIEQGEQPPLLENNEPQLRRSAIGHIPSIKYPSSEFLLLTDDGELESFRDVQSTSDKQRWLEAMQEEMDSLKKNGTYELVELPKGKMPLKNKWVFKLKKDGNKLVRYKARLVVKGFAQKVGIDFDEIFSPVVKMCSIRVVLGLTASLNLEIEQLDVKIAFLHGDLQEEIYMDQPEGFEVKGKEHMDAKSVSTPLANHFKLTKKSCPVSEKEKDEMSVIPYSSAMGSVMYLMVCTRPNITHAVGVVSRFLSDPGKVHWEAVKWIFRYLRGTSKMCLSFGTTQTILEGFTDADMAGDLDSRKSTSGYIFTFAGGAISWQSKLQKCVALSTTEAEYIAAIEAGYSSTLINARSLLKAPSSGANPTRSDLPPPPPSPNSSQLLNFEMLPKGVPIPPSGPSTRTSADVPPPPMLAWSQNVHMGHI</sequence>
<proteinExistence type="predicted"/>
<dbReference type="EMBL" id="AWWV01014010">
    <property type="protein sequence ID" value="OMO59210.1"/>
    <property type="molecule type" value="Genomic_DNA"/>
</dbReference>
<dbReference type="InterPro" id="IPR036397">
    <property type="entry name" value="RNaseH_sf"/>
</dbReference>
<dbReference type="Pfam" id="PF07727">
    <property type="entry name" value="RVT_2"/>
    <property type="match status" value="1"/>
</dbReference>
<keyword evidence="7" id="KW-1185">Reference proteome</keyword>
<dbReference type="GO" id="GO:0008233">
    <property type="term" value="F:peptidase activity"/>
    <property type="evidence" value="ECO:0007669"/>
    <property type="project" value="UniProtKB-KW"/>
</dbReference>
<dbReference type="SUPFAM" id="SSF53098">
    <property type="entry name" value="Ribonuclease H-like"/>
    <property type="match status" value="1"/>
</dbReference>
<accession>A0A1R3GMH5</accession>
<dbReference type="AlphaFoldDB" id="A0A1R3GMH5"/>
<dbReference type="PROSITE" id="PS50994">
    <property type="entry name" value="INTEGRASE"/>
    <property type="match status" value="1"/>
</dbReference>
<dbReference type="Pfam" id="PF25597">
    <property type="entry name" value="SH3_retrovirus"/>
    <property type="match status" value="1"/>
</dbReference>
<keyword evidence="3" id="KW-0378">Hydrolase</keyword>
<dbReference type="PANTHER" id="PTHR42648:SF28">
    <property type="entry name" value="TRANSPOSON-ENCODED PROTEIN WITH RIBONUCLEASE H-LIKE AND RETROVIRUS ZINC FINGER-LIKE DOMAINS"/>
    <property type="match status" value="1"/>
</dbReference>
<feature type="compositionally biased region" description="Basic and acidic residues" evidence="4">
    <location>
        <begin position="52"/>
        <end position="61"/>
    </location>
</feature>
<dbReference type="InterPro" id="IPR039537">
    <property type="entry name" value="Retrotran_Ty1/copia-like"/>
</dbReference>
<feature type="domain" description="Integrase catalytic" evidence="5">
    <location>
        <begin position="153"/>
        <end position="333"/>
    </location>
</feature>
<reference evidence="6 7" key="1">
    <citation type="submission" date="2013-09" db="EMBL/GenBank/DDBJ databases">
        <title>Corchorus capsularis genome sequencing.</title>
        <authorList>
            <person name="Alam M."/>
            <person name="Haque M.S."/>
            <person name="Islam M.S."/>
            <person name="Emdad E.M."/>
            <person name="Islam M.M."/>
            <person name="Ahmed B."/>
            <person name="Halim A."/>
            <person name="Hossen Q.M.M."/>
            <person name="Hossain M.Z."/>
            <person name="Ahmed R."/>
            <person name="Khan M.M."/>
            <person name="Islam R."/>
            <person name="Rashid M.M."/>
            <person name="Khan S.A."/>
            <person name="Rahman M.S."/>
            <person name="Alam M."/>
        </authorList>
    </citation>
    <scope>NUCLEOTIDE SEQUENCE [LARGE SCALE GENOMIC DNA]</scope>
    <source>
        <strain evidence="7">cv. CVL-1</strain>
        <tissue evidence="6">Whole seedling</tissue>
    </source>
</reference>
<feature type="region of interest" description="Disordered" evidence="4">
    <location>
        <begin position="27"/>
        <end position="85"/>
    </location>
</feature>
<keyword evidence="2" id="KW-0479">Metal-binding</keyword>
<dbReference type="GO" id="GO:0015074">
    <property type="term" value="P:DNA integration"/>
    <property type="evidence" value="ECO:0007669"/>
    <property type="project" value="InterPro"/>
</dbReference>
<evidence type="ECO:0000256" key="4">
    <source>
        <dbReference type="SAM" id="MobiDB-lite"/>
    </source>
</evidence>
<evidence type="ECO:0000313" key="7">
    <source>
        <dbReference type="Proteomes" id="UP000188268"/>
    </source>
</evidence>
<dbReference type="InterPro" id="IPR054722">
    <property type="entry name" value="PolX-like_BBD"/>
</dbReference>
<feature type="compositionally biased region" description="Basic and acidic residues" evidence="4">
    <location>
        <begin position="97"/>
        <end position="111"/>
    </location>
</feature>
<dbReference type="Pfam" id="PF22936">
    <property type="entry name" value="Pol_BBD"/>
    <property type="match status" value="1"/>
</dbReference>
<dbReference type="Gene3D" id="3.30.420.10">
    <property type="entry name" value="Ribonuclease H-like superfamily/Ribonuclease H"/>
    <property type="match status" value="1"/>
</dbReference>
<dbReference type="PANTHER" id="PTHR42648">
    <property type="entry name" value="TRANSPOSASE, PUTATIVE-RELATED"/>
    <property type="match status" value="1"/>
</dbReference>
<dbReference type="GO" id="GO:0006508">
    <property type="term" value="P:proteolysis"/>
    <property type="evidence" value="ECO:0007669"/>
    <property type="project" value="UniProtKB-KW"/>
</dbReference>
<dbReference type="STRING" id="210143.A0A1R3GMH5"/>
<feature type="region of interest" description="Disordered" evidence="4">
    <location>
        <begin position="789"/>
        <end position="841"/>
    </location>
</feature>
<dbReference type="InterPro" id="IPR012337">
    <property type="entry name" value="RNaseH-like_sf"/>
</dbReference>
<evidence type="ECO:0000313" key="6">
    <source>
        <dbReference type="EMBL" id="OMO59210.1"/>
    </source>
</evidence>
<dbReference type="Proteomes" id="UP000188268">
    <property type="component" value="Unassembled WGS sequence"/>
</dbReference>
<dbReference type="Gramene" id="OMO59210">
    <property type="protein sequence ID" value="OMO59210"/>
    <property type="gene ID" value="CCACVL1_25004"/>
</dbReference>